<sequence length="149" mass="16518">MSTQPNQPAVSSLEMDAQPMMRPIQPDQTFRDDWVSYFQYKPERDSASDVRSALLVVMALIAAATFQAGLNPPGGVWQDNKNDHGIWIGLVSFSATYGISTASLNLRGAACLNELLVAVAFFLPLVTLFARYPLKRAWRKLSTHQSTDQ</sequence>
<dbReference type="Proteomes" id="UP000619265">
    <property type="component" value="Unassembled WGS sequence"/>
</dbReference>
<keyword evidence="1" id="KW-0812">Transmembrane</keyword>
<comment type="caution">
    <text evidence="3">The sequence shown here is derived from an EMBL/GenBank/DDBJ whole genome shotgun (WGS) entry which is preliminary data.</text>
</comment>
<proteinExistence type="predicted"/>
<dbReference type="Gramene" id="Jr15_04390_p1">
    <property type="protein sequence ID" value="cds.Jr15_04390_p1"/>
    <property type="gene ID" value="Jr15_04390"/>
</dbReference>
<dbReference type="InterPro" id="IPR026961">
    <property type="entry name" value="PGG_dom"/>
</dbReference>
<reference evidence="3" key="2">
    <citation type="submission" date="2020-03" db="EMBL/GenBank/DDBJ databases">
        <title>Walnut 2.0.</title>
        <authorList>
            <person name="Marrano A."/>
            <person name="Britton M."/>
            <person name="Zimin A.V."/>
            <person name="Zaini P.A."/>
            <person name="Workman R."/>
            <person name="Puiu D."/>
            <person name="Bianco L."/>
            <person name="Allen B.J."/>
            <person name="Troggio M."/>
            <person name="Leslie C.A."/>
            <person name="Timp W."/>
            <person name="Dendekar A."/>
            <person name="Salzberg S.L."/>
            <person name="Neale D.B."/>
        </authorList>
    </citation>
    <scope>NUCLEOTIDE SEQUENCE</scope>
    <source>
        <tissue evidence="3">Leaves</tissue>
    </source>
</reference>
<evidence type="ECO:0000256" key="1">
    <source>
        <dbReference type="SAM" id="Phobius"/>
    </source>
</evidence>
<dbReference type="EMBL" id="LIHL02000015">
    <property type="protein sequence ID" value="KAF5444879.1"/>
    <property type="molecule type" value="Genomic_DNA"/>
</dbReference>
<organism evidence="3 4">
    <name type="scientific">Juglans regia</name>
    <name type="common">English walnut</name>
    <dbReference type="NCBI Taxonomy" id="51240"/>
    <lineage>
        <taxon>Eukaryota</taxon>
        <taxon>Viridiplantae</taxon>
        <taxon>Streptophyta</taxon>
        <taxon>Embryophyta</taxon>
        <taxon>Tracheophyta</taxon>
        <taxon>Spermatophyta</taxon>
        <taxon>Magnoliopsida</taxon>
        <taxon>eudicotyledons</taxon>
        <taxon>Gunneridae</taxon>
        <taxon>Pentapetalae</taxon>
        <taxon>rosids</taxon>
        <taxon>fabids</taxon>
        <taxon>Fagales</taxon>
        <taxon>Juglandaceae</taxon>
        <taxon>Juglans</taxon>
    </lineage>
</organism>
<keyword evidence="1" id="KW-1133">Transmembrane helix</keyword>
<feature type="domain" description="PGG" evidence="2">
    <location>
        <begin position="48"/>
        <end position="86"/>
    </location>
</feature>
<feature type="transmembrane region" description="Helical" evidence="1">
    <location>
        <begin position="50"/>
        <end position="70"/>
    </location>
</feature>
<name>A0A833WTW4_JUGRE</name>
<evidence type="ECO:0000313" key="3">
    <source>
        <dbReference type="EMBL" id="KAF5444879.1"/>
    </source>
</evidence>
<reference evidence="3" key="1">
    <citation type="submission" date="2015-10" db="EMBL/GenBank/DDBJ databases">
        <authorList>
            <person name="Martinez-Garcia P.J."/>
            <person name="Crepeau M.W."/>
            <person name="Puiu D."/>
            <person name="Gonzalez-Ibeas D."/>
            <person name="Whalen J."/>
            <person name="Stevens K."/>
            <person name="Paul R."/>
            <person name="Butterfield T."/>
            <person name="Britton M."/>
            <person name="Reagan R."/>
            <person name="Chakraborty S."/>
            <person name="Walawage S.L."/>
            <person name="Vasquez-Gross H.A."/>
            <person name="Cardeno C."/>
            <person name="Famula R."/>
            <person name="Pratt K."/>
            <person name="Kuruganti S."/>
            <person name="Aradhya M.K."/>
            <person name="Leslie C.A."/>
            <person name="Dandekar A.M."/>
            <person name="Salzberg S.L."/>
            <person name="Wegrzyn J.L."/>
            <person name="Langley C.H."/>
            <person name="Neale D.B."/>
        </authorList>
    </citation>
    <scope>NUCLEOTIDE SEQUENCE</scope>
    <source>
        <tissue evidence="3">Leaves</tissue>
    </source>
</reference>
<dbReference type="AlphaFoldDB" id="A0A833WTW4"/>
<keyword evidence="1" id="KW-0472">Membrane</keyword>
<accession>A0A833WTW4</accession>
<evidence type="ECO:0000313" key="4">
    <source>
        <dbReference type="Proteomes" id="UP000619265"/>
    </source>
</evidence>
<dbReference type="Pfam" id="PF13962">
    <property type="entry name" value="PGG"/>
    <property type="match status" value="1"/>
</dbReference>
<protein>
    <recommendedName>
        <fullName evidence="2">PGG domain-containing protein</fullName>
    </recommendedName>
</protein>
<evidence type="ECO:0000259" key="2">
    <source>
        <dbReference type="Pfam" id="PF13962"/>
    </source>
</evidence>
<gene>
    <name evidence="3" type="ORF">F2P56_033971</name>
</gene>
<feature type="transmembrane region" description="Helical" evidence="1">
    <location>
        <begin position="115"/>
        <end position="134"/>
    </location>
</feature>